<dbReference type="PANTHER" id="PTHR11188">
    <property type="entry name" value="ARRESTIN DOMAIN CONTAINING PROTEIN"/>
    <property type="match status" value="1"/>
</dbReference>
<name>M3IWC4_CANMX</name>
<dbReference type="AlphaFoldDB" id="M3IWC4"/>
<dbReference type="GO" id="GO:0031625">
    <property type="term" value="F:ubiquitin protein ligase binding"/>
    <property type="evidence" value="ECO:0007669"/>
    <property type="project" value="TreeGrafter"/>
</dbReference>
<dbReference type="PANTHER" id="PTHR11188:SF17">
    <property type="entry name" value="FI21816P1"/>
    <property type="match status" value="1"/>
</dbReference>
<accession>M3IWC4</accession>
<dbReference type="SMART" id="SM01017">
    <property type="entry name" value="Arrestin_C"/>
    <property type="match status" value="1"/>
</dbReference>
<dbReference type="STRING" id="1245528.M3IWC4"/>
<dbReference type="OrthoDB" id="2333384at2759"/>
<evidence type="ECO:0000313" key="4">
    <source>
        <dbReference type="Proteomes" id="UP000011777"/>
    </source>
</evidence>
<feature type="compositionally biased region" description="Polar residues" evidence="1">
    <location>
        <begin position="714"/>
        <end position="758"/>
    </location>
</feature>
<keyword evidence="4" id="KW-1185">Reference proteome</keyword>
<feature type="domain" description="Arrestin C-terminal-like" evidence="2">
    <location>
        <begin position="248"/>
        <end position="388"/>
    </location>
</feature>
<dbReference type="Proteomes" id="UP000011777">
    <property type="component" value="Unassembled WGS sequence"/>
</dbReference>
<dbReference type="Pfam" id="PF02752">
    <property type="entry name" value="Arrestin_C"/>
    <property type="match status" value="1"/>
</dbReference>
<evidence type="ECO:0000259" key="2">
    <source>
        <dbReference type="SMART" id="SM01017"/>
    </source>
</evidence>
<feature type="non-terminal residue" evidence="3">
    <location>
        <position position="1"/>
    </location>
</feature>
<protein>
    <recommendedName>
        <fullName evidence="2">Arrestin C-terminal-like domain-containing protein</fullName>
    </recommendedName>
</protein>
<comment type="caution">
    <text evidence="3">The sequence shown here is derived from an EMBL/GenBank/DDBJ whole genome shotgun (WGS) entry which is preliminary data.</text>
</comment>
<dbReference type="InterPro" id="IPR011022">
    <property type="entry name" value="Arrestin_C-like"/>
</dbReference>
<dbReference type="GO" id="GO:0005886">
    <property type="term" value="C:plasma membrane"/>
    <property type="evidence" value="ECO:0007669"/>
    <property type="project" value="TreeGrafter"/>
</dbReference>
<dbReference type="GO" id="GO:0030674">
    <property type="term" value="F:protein-macromolecule adaptor activity"/>
    <property type="evidence" value="ECO:0007669"/>
    <property type="project" value="TreeGrafter"/>
</dbReference>
<dbReference type="GO" id="GO:0070086">
    <property type="term" value="P:ubiquitin-dependent endocytosis"/>
    <property type="evidence" value="ECO:0007669"/>
    <property type="project" value="TreeGrafter"/>
</dbReference>
<proteinExistence type="predicted"/>
<dbReference type="GO" id="GO:0005829">
    <property type="term" value="C:cytosol"/>
    <property type="evidence" value="ECO:0007669"/>
    <property type="project" value="TreeGrafter"/>
</dbReference>
<feature type="region of interest" description="Disordered" evidence="1">
    <location>
        <begin position="645"/>
        <end position="786"/>
    </location>
</feature>
<dbReference type="InterPro" id="IPR014752">
    <property type="entry name" value="Arrestin-like_C"/>
</dbReference>
<dbReference type="OMA" id="IAVDNTW"/>
<feature type="compositionally biased region" description="Polar residues" evidence="1">
    <location>
        <begin position="466"/>
        <end position="475"/>
    </location>
</feature>
<feature type="compositionally biased region" description="Low complexity" evidence="1">
    <location>
        <begin position="759"/>
        <end position="778"/>
    </location>
</feature>
<feature type="compositionally biased region" description="Low complexity" evidence="1">
    <location>
        <begin position="654"/>
        <end position="710"/>
    </location>
</feature>
<gene>
    <name evidence="3" type="ORF">G210_5613</name>
</gene>
<evidence type="ECO:0000313" key="3">
    <source>
        <dbReference type="EMBL" id="EMG50961.1"/>
    </source>
</evidence>
<feature type="compositionally biased region" description="Polar residues" evidence="1">
    <location>
        <begin position="520"/>
        <end position="538"/>
    </location>
</feature>
<feature type="region of interest" description="Disordered" evidence="1">
    <location>
        <begin position="463"/>
        <end position="492"/>
    </location>
</feature>
<organism evidence="3 4">
    <name type="scientific">Candida maltosa (strain Xu316)</name>
    <name type="common">Yeast</name>
    <dbReference type="NCBI Taxonomy" id="1245528"/>
    <lineage>
        <taxon>Eukaryota</taxon>
        <taxon>Fungi</taxon>
        <taxon>Dikarya</taxon>
        <taxon>Ascomycota</taxon>
        <taxon>Saccharomycotina</taxon>
        <taxon>Pichiomycetes</taxon>
        <taxon>Debaryomycetaceae</taxon>
        <taxon>Candida/Lodderomyces clade</taxon>
        <taxon>Candida</taxon>
    </lineage>
</organism>
<sequence>MPKKSQTSRSTPLFEIRLKNLDHDVLVLKGNEHDAASALLAGNIVLSVNEPITIKKITLRLYSTLRLKAEIASTNPRVNGRPINFTKKLYEHVWDNQEFSQYLNNMYSNSINTSSPPLSRSHSSTSLFGFRSKSSANLSSLSGSSANLSALSTPGGNNNTNTATKNAANGYVLIQGNYELPFSAILPGNLPESIEGLPGCSNVYRLEATIDRGKFHNSLVAKKHLRVVRTLTTDAVELSETIAVDNTWPKKVEYSLSCPTRALAIGSGSPISMMLVPLLKGLQLGDIKIELIENYTYVGNLPPYQNAERTITTKKIPKPDPDSMLDKWEIDTFLKIPSSLSECTQDVDLLNHVKVRHKLKFNIGLINPDGHVSELRATLPIQLFISPFVTVSSKPDEELSDHGVEDILFTSDSYDALASLNSGNNQDNLHSNGSSHTSLTGLIAPPLYERHIYDRLWSDVSPIETPGTSGTNTPRSGFGDRTGSEYGQFSMSPLDSQTLTENLRQLSIQRAAQEAEESGNHGSAGNSGTATPSNNRATFNLADDDNASVNTTDYFAPKARRPNIARTNHSFLQDNILTPPMHLSRVNSDANFLNNPLEMAQVPSYSQAIKGESSNNVKDDVSPAYEPPLPGSHINLAELNRNLSNLEKNRRTPLSRGSSSLKLSSRGSSQNSSPSSSRNVSTTNLTNLLSSSRKSSSNLSSAGNSSSNLLQPMTALTGNNINSGNTSPSATFSLSTSPNHTSNIQQQSVGKLSTSAADRNSSVPVRNSSSLSLHNLHFLNKKKDKK</sequence>
<feature type="region of interest" description="Disordered" evidence="1">
    <location>
        <begin position="510"/>
        <end position="549"/>
    </location>
</feature>
<dbReference type="EMBL" id="AOGT01000062">
    <property type="protein sequence ID" value="EMG50961.1"/>
    <property type="molecule type" value="Genomic_DNA"/>
</dbReference>
<evidence type="ECO:0000256" key="1">
    <source>
        <dbReference type="SAM" id="MobiDB-lite"/>
    </source>
</evidence>
<dbReference type="HOGENOM" id="CLU_018982_1_0_1"/>
<feature type="region of interest" description="Disordered" evidence="1">
    <location>
        <begin position="611"/>
        <end position="633"/>
    </location>
</feature>
<dbReference type="Gene3D" id="2.60.40.640">
    <property type="match status" value="1"/>
</dbReference>
<dbReference type="eggNOG" id="KOG3780">
    <property type="taxonomic scope" value="Eukaryota"/>
</dbReference>
<dbReference type="InterPro" id="IPR050357">
    <property type="entry name" value="Arrestin_domain-protein"/>
</dbReference>
<reference evidence="3 4" key="1">
    <citation type="submission" date="2013-02" db="EMBL/GenBank/DDBJ databases">
        <title>Genome sequence of Candida maltosa Xu316, a potential industrial strain for xylitol and ethanol production.</title>
        <authorList>
            <person name="Yu J."/>
            <person name="Wang Q."/>
            <person name="Geng X."/>
            <person name="Bao W."/>
            <person name="He P."/>
            <person name="Cai J."/>
        </authorList>
    </citation>
    <scope>NUCLEOTIDE SEQUENCE [LARGE SCALE GENOMIC DNA]</scope>
    <source>
        <strain evidence="4">Xu316</strain>
    </source>
</reference>